<accession>A0A1H9SSC3</accession>
<keyword evidence="1" id="KW-0812">Transmembrane</keyword>
<keyword evidence="3" id="KW-1185">Reference proteome</keyword>
<protein>
    <submittedName>
        <fullName evidence="2">Uncharacterized protein</fullName>
    </submittedName>
</protein>
<dbReference type="Gene3D" id="1.10.10.10">
    <property type="entry name" value="Winged helix-like DNA-binding domain superfamily/Winged helix DNA-binding domain"/>
    <property type="match status" value="1"/>
</dbReference>
<evidence type="ECO:0000313" key="2">
    <source>
        <dbReference type="EMBL" id="SER87758.1"/>
    </source>
</evidence>
<dbReference type="RefSeq" id="WP_090623121.1">
    <property type="nucleotide sequence ID" value="NZ_FOFD01000009.1"/>
</dbReference>
<gene>
    <name evidence="2" type="ORF">SAMN04489841_4793</name>
</gene>
<keyword evidence="1" id="KW-1133">Transmembrane helix</keyword>
<dbReference type="AlphaFoldDB" id="A0A1H9SSC3"/>
<feature type="transmembrane region" description="Helical" evidence="1">
    <location>
        <begin position="12"/>
        <end position="32"/>
    </location>
</feature>
<feature type="transmembrane region" description="Helical" evidence="1">
    <location>
        <begin position="62"/>
        <end position="80"/>
    </location>
</feature>
<dbReference type="InterPro" id="IPR036390">
    <property type="entry name" value="WH_DNA-bd_sf"/>
</dbReference>
<reference evidence="3" key="1">
    <citation type="submission" date="2016-10" db="EMBL/GenBank/DDBJ databases">
        <authorList>
            <person name="Varghese N."/>
            <person name="Submissions S."/>
        </authorList>
    </citation>
    <scope>NUCLEOTIDE SEQUENCE [LARGE SCALE GENOMIC DNA]</scope>
    <source>
        <strain evidence="3">DSM 25055</strain>
    </source>
</reference>
<organism evidence="2 3">
    <name type="scientific">Natrinema salaciae</name>
    <dbReference type="NCBI Taxonomy" id="1186196"/>
    <lineage>
        <taxon>Archaea</taxon>
        <taxon>Methanobacteriati</taxon>
        <taxon>Methanobacteriota</taxon>
        <taxon>Stenosarchaea group</taxon>
        <taxon>Halobacteria</taxon>
        <taxon>Halobacteriales</taxon>
        <taxon>Natrialbaceae</taxon>
        <taxon>Natrinema</taxon>
    </lineage>
</organism>
<dbReference type="Proteomes" id="UP000199114">
    <property type="component" value="Unassembled WGS sequence"/>
</dbReference>
<dbReference type="InterPro" id="IPR036388">
    <property type="entry name" value="WH-like_DNA-bd_sf"/>
</dbReference>
<keyword evidence="1" id="KW-0472">Membrane</keyword>
<evidence type="ECO:0000256" key="1">
    <source>
        <dbReference type="SAM" id="Phobius"/>
    </source>
</evidence>
<dbReference type="SUPFAM" id="SSF46785">
    <property type="entry name" value="Winged helix' DNA-binding domain"/>
    <property type="match status" value="1"/>
</dbReference>
<sequence>MDGLTPFAEYNLIVGIVVVLELLYVLSLEASVAAYRQHILVTVAGLVLAVIGGPIAELFAPALVHWIHGIGAILVVLGFYDPVTNDVRTTEWSRVLLTEPDRIRQPAEWMTPIDDTILDTLHGTDLILTPSIVAFNTGFSRKEVNRRLIQLDEHGLVERTERGKYRLTRRGERYLRGQLDVVSSDTDEPAVRG</sequence>
<name>A0A1H9SSC3_9EURY</name>
<proteinExistence type="predicted"/>
<dbReference type="OrthoDB" id="285635at2157"/>
<feature type="transmembrane region" description="Helical" evidence="1">
    <location>
        <begin position="39"/>
        <end position="56"/>
    </location>
</feature>
<evidence type="ECO:0000313" key="3">
    <source>
        <dbReference type="Proteomes" id="UP000199114"/>
    </source>
</evidence>
<dbReference type="EMBL" id="FOFD01000009">
    <property type="protein sequence ID" value="SER87758.1"/>
    <property type="molecule type" value="Genomic_DNA"/>
</dbReference>
<dbReference type="STRING" id="1186196.SAMN04489841_4793"/>